<name>A0ABS1XVE3_9ACTN</name>
<dbReference type="Proteomes" id="UP000601027">
    <property type="component" value="Unassembled WGS sequence"/>
</dbReference>
<dbReference type="Pfam" id="PF00293">
    <property type="entry name" value="NUDIX"/>
    <property type="match status" value="1"/>
</dbReference>
<dbReference type="SUPFAM" id="SSF55811">
    <property type="entry name" value="Nudix"/>
    <property type="match status" value="1"/>
</dbReference>
<evidence type="ECO:0000313" key="5">
    <source>
        <dbReference type="EMBL" id="MBM0233208.1"/>
    </source>
</evidence>
<keyword evidence="6" id="KW-1185">Reference proteome</keyword>
<feature type="domain" description="Nudix hydrolase" evidence="4">
    <location>
        <begin position="71"/>
        <end position="215"/>
    </location>
</feature>
<dbReference type="InterPro" id="IPR000086">
    <property type="entry name" value="NUDIX_hydrolase_dom"/>
</dbReference>
<dbReference type="EMBL" id="JAEVHM010000068">
    <property type="protein sequence ID" value="MBM0233208.1"/>
    <property type="molecule type" value="Genomic_DNA"/>
</dbReference>
<dbReference type="InterPro" id="IPR020476">
    <property type="entry name" value="Nudix_hydrolase"/>
</dbReference>
<dbReference type="PROSITE" id="PS00893">
    <property type="entry name" value="NUDIX_BOX"/>
    <property type="match status" value="1"/>
</dbReference>
<organism evidence="5 6">
    <name type="scientific">Micromonospora parastrephiae</name>
    <dbReference type="NCBI Taxonomy" id="2806101"/>
    <lineage>
        <taxon>Bacteria</taxon>
        <taxon>Bacillati</taxon>
        <taxon>Actinomycetota</taxon>
        <taxon>Actinomycetes</taxon>
        <taxon>Micromonosporales</taxon>
        <taxon>Micromonosporaceae</taxon>
        <taxon>Micromonospora</taxon>
    </lineage>
</organism>
<dbReference type="PRINTS" id="PR00502">
    <property type="entry name" value="NUDIXFAMILY"/>
</dbReference>
<dbReference type="PANTHER" id="PTHR43736:SF1">
    <property type="entry name" value="DIHYDRONEOPTERIN TRIPHOSPHATE DIPHOSPHATASE"/>
    <property type="match status" value="1"/>
</dbReference>
<evidence type="ECO:0000313" key="6">
    <source>
        <dbReference type="Proteomes" id="UP000601027"/>
    </source>
</evidence>
<reference evidence="5 6" key="1">
    <citation type="submission" date="2021-01" db="EMBL/GenBank/DDBJ databases">
        <title>Draft genome sequence of Micromonospora sp. strain STR1_7.</title>
        <authorList>
            <person name="Karlyshev A."/>
            <person name="Jawad R."/>
        </authorList>
    </citation>
    <scope>NUCLEOTIDE SEQUENCE [LARGE SCALE GENOMIC DNA]</scope>
    <source>
        <strain evidence="5 6">STR1-7</strain>
    </source>
</reference>
<comment type="similarity">
    <text evidence="1 3">Belongs to the Nudix hydrolase family.</text>
</comment>
<evidence type="ECO:0000256" key="3">
    <source>
        <dbReference type="RuleBase" id="RU003476"/>
    </source>
</evidence>
<dbReference type="PROSITE" id="PS51462">
    <property type="entry name" value="NUDIX"/>
    <property type="match status" value="1"/>
</dbReference>
<keyword evidence="2 3" id="KW-0378">Hydrolase</keyword>
<proteinExistence type="inferred from homology"/>
<dbReference type="PANTHER" id="PTHR43736">
    <property type="entry name" value="ADP-RIBOSE PYROPHOSPHATASE"/>
    <property type="match status" value="1"/>
</dbReference>
<dbReference type="InterPro" id="IPR020084">
    <property type="entry name" value="NUDIX_hydrolase_CS"/>
</dbReference>
<evidence type="ECO:0000256" key="2">
    <source>
        <dbReference type="ARBA" id="ARBA00022801"/>
    </source>
</evidence>
<comment type="caution">
    <text evidence="5">The sequence shown here is derived from an EMBL/GenBank/DDBJ whole genome shotgun (WGS) entry which is preliminary data.</text>
</comment>
<accession>A0ABS1XVE3</accession>
<evidence type="ECO:0000259" key="4">
    <source>
        <dbReference type="PROSITE" id="PS51462"/>
    </source>
</evidence>
<dbReference type="RefSeq" id="WP_203176035.1">
    <property type="nucleotide sequence ID" value="NZ_JAEVHM010000068.1"/>
</dbReference>
<gene>
    <name evidence="5" type="ORF">JNW91_15845</name>
</gene>
<dbReference type="Gene3D" id="3.90.79.10">
    <property type="entry name" value="Nucleoside Triphosphate Pyrophosphohydrolase"/>
    <property type="match status" value="1"/>
</dbReference>
<dbReference type="InterPro" id="IPR015797">
    <property type="entry name" value="NUDIX_hydrolase-like_dom_sf"/>
</dbReference>
<protein>
    <submittedName>
        <fullName evidence="5">NUDIX domain-containing protein</fullName>
    </submittedName>
</protein>
<evidence type="ECO:0000256" key="1">
    <source>
        <dbReference type="ARBA" id="ARBA00005582"/>
    </source>
</evidence>
<sequence>MTDLRTYTDPDVYLRGVTEGWADPQTDPTRIDWPARQAAAAIPFKVVHGRPLNPVERTGIRYGRNQLGHWGEQQCADALVEITDADGHRWIVMIKRGDGHGWALPGGHVEPGETPVTAAFRELAEETGIRFDKGLEPYEQQDPRYVPDPRASDEAWMVTHLVRFDMWDGWKTLPKIPGAGDDAVDVAWIRADSYADLARHLATNHQGIVFPAHQQMLADILGEPTWPTLRMVATIDGIALSDIGEDGDIVAVGHHDPRRMLTALRRYARESWGEALTPADPAKPYAQIHHEWVVNTGDTVDGPEQEWCLESAPADGTGAFPVTRWYES</sequence>